<dbReference type="EMBL" id="FNTV01000001">
    <property type="protein sequence ID" value="SEE94790.1"/>
    <property type="molecule type" value="Genomic_DNA"/>
</dbReference>
<gene>
    <name evidence="7" type="ORF">SAMN04489740_3267</name>
</gene>
<organism evidence="7 8">
    <name type="scientific">Arthrobacter alpinus</name>
    <dbReference type="NCBI Taxonomy" id="656366"/>
    <lineage>
        <taxon>Bacteria</taxon>
        <taxon>Bacillati</taxon>
        <taxon>Actinomycetota</taxon>
        <taxon>Actinomycetes</taxon>
        <taxon>Micrococcales</taxon>
        <taxon>Micrococcaceae</taxon>
        <taxon>Arthrobacter</taxon>
    </lineage>
</organism>
<dbReference type="Gene3D" id="1.10.10.10">
    <property type="entry name" value="Winged helix-like DNA-binding domain superfamily/Winged helix DNA-binding domain"/>
    <property type="match status" value="1"/>
</dbReference>
<dbReference type="Gene3D" id="3.40.190.290">
    <property type="match status" value="1"/>
</dbReference>
<name>A0A1H5N026_9MICC</name>
<dbReference type="PANTHER" id="PTHR30579">
    <property type="entry name" value="TRANSCRIPTIONAL REGULATOR"/>
    <property type="match status" value="1"/>
</dbReference>
<dbReference type="AlphaFoldDB" id="A0A1H5N026"/>
<dbReference type="Pfam" id="PF03466">
    <property type="entry name" value="LysR_substrate"/>
    <property type="match status" value="1"/>
</dbReference>
<feature type="domain" description="HTH lysR-type" evidence="6">
    <location>
        <begin position="4"/>
        <end position="60"/>
    </location>
</feature>
<keyword evidence="2" id="KW-0805">Transcription regulation</keyword>
<evidence type="ECO:0000313" key="7">
    <source>
        <dbReference type="EMBL" id="SEE94790.1"/>
    </source>
</evidence>
<protein>
    <submittedName>
        <fullName evidence="7">Transcriptional regulator, LysR family</fullName>
    </submittedName>
</protein>
<dbReference type="InterPro" id="IPR000847">
    <property type="entry name" value="LysR_HTH_N"/>
</dbReference>
<reference evidence="7 8" key="1">
    <citation type="submission" date="2016-10" db="EMBL/GenBank/DDBJ databases">
        <authorList>
            <person name="de Groot N.N."/>
        </authorList>
    </citation>
    <scope>NUCLEOTIDE SEQUENCE [LARGE SCALE GENOMIC DNA]</scope>
    <source>
        <strain evidence="7 8">DSM 22274</strain>
    </source>
</reference>
<dbReference type="PANTHER" id="PTHR30579:SF2">
    <property type="entry name" value="HTH-TYPE TRANSCRIPTIONAL REGULATOR ARGP"/>
    <property type="match status" value="1"/>
</dbReference>
<dbReference type="SUPFAM" id="SSF46785">
    <property type="entry name" value="Winged helix' DNA-binding domain"/>
    <property type="match status" value="1"/>
</dbReference>
<keyword evidence="3" id="KW-0238">DNA-binding</keyword>
<evidence type="ECO:0000256" key="4">
    <source>
        <dbReference type="ARBA" id="ARBA00023159"/>
    </source>
</evidence>
<dbReference type="SUPFAM" id="SSF53850">
    <property type="entry name" value="Periplasmic binding protein-like II"/>
    <property type="match status" value="1"/>
</dbReference>
<keyword evidence="5" id="KW-0804">Transcription</keyword>
<dbReference type="InterPro" id="IPR005119">
    <property type="entry name" value="LysR_subst-bd"/>
</dbReference>
<sequence>MVAFQTEQLRTLLAVLEHGTFDAAASALHVTASAVSQRIKAMEQAAGQVLLQRSTPIAATAAGTVVHRLARQLRQLEADAAADLGLAGAAQGTLAVVVNADSLATWFMDALALIPPQGSVAYEIVREDEHHSVALLRSGEVMAAVTATALPVQGCTVVPLGAMEYRAVASAGFMARWFPQGFSAEVFAAAPAVQFDRNDTLQNNFFSAVTGTELRGIQHFIPDTIQFAEAVKLGLGWGLMPEAHCSDGLKSGELLALLPGHVSDVPLYWQRWKIQSTALDQLTTAVTSAAARMLAPGNTPTHRRTPA</sequence>
<dbReference type="GO" id="GO:0003677">
    <property type="term" value="F:DNA binding"/>
    <property type="evidence" value="ECO:0007669"/>
    <property type="project" value="UniProtKB-KW"/>
</dbReference>
<dbReference type="Proteomes" id="UP000182725">
    <property type="component" value="Unassembled WGS sequence"/>
</dbReference>
<evidence type="ECO:0000259" key="6">
    <source>
        <dbReference type="PROSITE" id="PS50931"/>
    </source>
</evidence>
<proteinExistence type="inferred from homology"/>
<dbReference type="InterPro" id="IPR017685">
    <property type="entry name" value="ArgP"/>
</dbReference>
<dbReference type="InterPro" id="IPR036388">
    <property type="entry name" value="WH-like_DNA-bd_sf"/>
</dbReference>
<dbReference type="NCBIfam" id="TIGR03298">
    <property type="entry name" value="argP"/>
    <property type="match status" value="1"/>
</dbReference>
<dbReference type="GO" id="GO:0003700">
    <property type="term" value="F:DNA-binding transcription factor activity"/>
    <property type="evidence" value="ECO:0007669"/>
    <property type="project" value="InterPro"/>
</dbReference>
<evidence type="ECO:0000313" key="8">
    <source>
        <dbReference type="Proteomes" id="UP000182725"/>
    </source>
</evidence>
<keyword evidence="4" id="KW-0010">Activator</keyword>
<dbReference type="NCBIfam" id="NF009888">
    <property type="entry name" value="PRK13348.1"/>
    <property type="match status" value="1"/>
</dbReference>
<dbReference type="InterPro" id="IPR036390">
    <property type="entry name" value="WH_DNA-bd_sf"/>
</dbReference>
<dbReference type="Pfam" id="PF00126">
    <property type="entry name" value="HTH_1"/>
    <property type="match status" value="1"/>
</dbReference>
<evidence type="ECO:0000256" key="1">
    <source>
        <dbReference type="ARBA" id="ARBA00009437"/>
    </source>
</evidence>
<evidence type="ECO:0000256" key="3">
    <source>
        <dbReference type="ARBA" id="ARBA00023125"/>
    </source>
</evidence>
<dbReference type="RefSeq" id="WP_074712446.1">
    <property type="nucleotide sequence ID" value="NZ_FNTV01000001.1"/>
</dbReference>
<comment type="similarity">
    <text evidence="1">Belongs to the LysR transcriptional regulatory family.</text>
</comment>
<accession>A0A1H5N026</accession>
<dbReference type="InterPro" id="IPR050176">
    <property type="entry name" value="LTTR"/>
</dbReference>
<dbReference type="PROSITE" id="PS50931">
    <property type="entry name" value="HTH_LYSR"/>
    <property type="match status" value="1"/>
</dbReference>
<evidence type="ECO:0000256" key="5">
    <source>
        <dbReference type="ARBA" id="ARBA00023163"/>
    </source>
</evidence>
<dbReference type="NCBIfam" id="NF002964">
    <property type="entry name" value="PRK03635.1"/>
    <property type="match status" value="1"/>
</dbReference>
<evidence type="ECO:0000256" key="2">
    <source>
        <dbReference type="ARBA" id="ARBA00023015"/>
    </source>
</evidence>